<comment type="caution">
    <text evidence="3">The sequence shown here is derived from an EMBL/GenBank/DDBJ whole genome shotgun (WGS) entry which is preliminary data.</text>
</comment>
<gene>
    <name evidence="3" type="ORF">Daus18300_010894</name>
</gene>
<organism evidence="3 4">
    <name type="scientific">Diaporthe australafricana</name>
    <dbReference type="NCBI Taxonomy" id="127596"/>
    <lineage>
        <taxon>Eukaryota</taxon>
        <taxon>Fungi</taxon>
        <taxon>Dikarya</taxon>
        <taxon>Ascomycota</taxon>
        <taxon>Pezizomycotina</taxon>
        <taxon>Sordariomycetes</taxon>
        <taxon>Sordariomycetidae</taxon>
        <taxon>Diaporthales</taxon>
        <taxon>Diaporthaceae</taxon>
        <taxon>Diaporthe</taxon>
    </lineage>
</organism>
<feature type="region of interest" description="Disordered" evidence="1">
    <location>
        <begin position="55"/>
        <end position="88"/>
    </location>
</feature>
<feature type="chain" id="PRO_5046695858" evidence="2">
    <location>
        <begin position="17"/>
        <end position="214"/>
    </location>
</feature>
<evidence type="ECO:0000313" key="3">
    <source>
        <dbReference type="EMBL" id="KAL1855915.1"/>
    </source>
</evidence>
<feature type="compositionally biased region" description="Low complexity" evidence="1">
    <location>
        <begin position="183"/>
        <end position="199"/>
    </location>
</feature>
<accession>A0ABR3W8T2</accession>
<evidence type="ECO:0000313" key="4">
    <source>
        <dbReference type="Proteomes" id="UP001583177"/>
    </source>
</evidence>
<dbReference type="EMBL" id="JAWRVE010000125">
    <property type="protein sequence ID" value="KAL1855915.1"/>
    <property type="molecule type" value="Genomic_DNA"/>
</dbReference>
<feature type="signal peptide" evidence="2">
    <location>
        <begin position="1"/>
        <end position="16"/>
    </location>
</feature>
<feature type="compositionally biased region" description="Basic residues" evidence="1">
    <location>
        <begin position="200"/>
        <end position="214"/>
    </location>
</feature>
<name>A0ABR3W8T2_9PEZI</name>
<evidence type="ECO:0000256" key="1">
    <source>
        <dbReference type="SAM" id="MobiDB-lite"/>
    </source>
</evidence>
<feature type="compositionally biased region" description="Basic and acidic residues" evidence="1">
    <location>
        <begin position="74"/>
        <end position="88"/>
    </location>
</feature>
<feature type="region of interest" description="Disordered" evidence="1">
    <location>
        <begin position="120"/>
        <end position="214"/>
    </location>
</feature>
<protein>
    <submittedName>
        <fullName evidence="3">Uncharacterized protein</fullName>
    </submittedName>
</protein>
<sequence>MRFSYAIIALFGAAHAIPTVGSIVTERGVCNSAEDCKGVARAVVADNAALEARKKSKAAKGAAGNATAAAASNDNKKNKARSKELYDSKEARTLGDTVDGVVGEGTGLLDDVTGTVGLKTREGHEVRAPEPEPEPVTDNAALEARKKSKAAKGAAGNATAAAEARSVVTDNAALEARKKSKAAKGAAANATADAGAAAAKSRKSRKSRRSHQLY</sequence>
<keyword evidence="4" id="KW-1185">Reference proteome</keyword>
<dbReference type="Proteomes" id="UP001583177">
    <property type="component" value="Unassembled WGS sequence"/>
</dbReference>
<feature type="compositionally biased region" description="Low complexity" evidence="1">
    <location>
        <begin position="59"/>
        <end position="73"/>
    </location>
</feature>
<feature type="compositionally biased region" description="Basic and acidic residues" evidence="1">
    <location>
        <begin position="120"/>
        <end position="130"/>
    </location>
</feature>
<proteinExistence type="predicted"/>
<reference evidence="3 4" key="1">
    <citation type="journal article" date="2024" name="IMA Fungus">
        <title>IMA Genome - F19 : A genome assembly and annotation guide to empower mycologists, including annotated draft genome sequences of Ceratocystis pirilliformis, Diaporthe australafricana, Fusarium ophioides, Paecilomyces lecythidis, and Sporothrix stenoceras.</title>
        <authorList>
            <person name="Aylward J."/>
            <person name="Wilson A.M."/>
            <person name="Visagie C.M."/>
            <person name="Spraker J."/>
            <person name="Barnes I."/>
            <person name="Buitendag C."/>
            <person name="Ceriani C."/>
            <person name="Del Mar Angel L."/>
            <person name="du Plessis D."/>
            <person name="Fuchs T."/>
            <person name="Gasser K."/>
            <person name="Kramer D."/>
            <person name="Li W."/>
            <person name="Munsamy K."/>
            <person name="Piso A."/>
            <person name="Price J.L."/>
            <person name="Sonnekus B."/>
            <person name="Thomas C."/>
            <person name="van der Nest A."/>
            <person name="van Dijk A."/>
            <person name="van Heerden A."/>
            <person name="van Vuuren N."/>
            <person name="Yilmaz N."/>
            <person name="Duong T.A."/>
            <person name="van der Merwe N.A."/>
            <person name="Wingfield M.J."/>
            <person name="Wingfield B.D."/>
        </authorList>
    </citation>
    <scope>NUCLEOTIDE SEQUENCE [LARGE SCALE GENOMIC DNA]</scope>
    <source>
        <strain evidence="3 4">CMW 18300</strain>
    </source>
</reference>
<keyword evidence="2" id="KW-0732">Signal</keyword>
<feature type="compositionally biased region" description="Low complexity" evidence="1">
    <location>
        <begin position="151"/>
        <end position="166"/>
    </location>
</feature>
<evidence type="ECO:0000256" key="2">
    <source>
        <dbReference type="SAM" id="SignalP"/>
    </source>
</evidence>